<reference evidence="2 3" key="1">
    <citation type="submission" date="2017-06" db="EMBL/GenBank/DDBJ databases">
        <authorList>
            <consortium name="Pathogen Informatics"/>
        </authorList>
    </citation>
    <scope>NUCLEOTIDE SEQUENCE [LARGE SCALE GENOMIC DNA]</scope>
    <source>
        <strain evidence="2 3">NCTC12149</strain>
    </source>
</reference>
<gene>
    <name evidence="2" type="ORF">SAMEA4412673_01467</name>
</gene>
<keyword evidence="1" id="KW-0812">Transmembrane</keyword>
<dbReference type="KEGG" id="smiz:4412673_01467"/>
<dbReference type="RefSeq" id="WP_093095367.1">
    <property type="nucleotide sequence ID" value="NZ_FNGK01000001.1"/>
</dbReference>
<dbReference type="EMBL" id="LT906468">
    <property type="protein sequence ID" value="SNV48009.1"/>
    <property type="molecule type" value="Genomic_DNA"/>
</dbReference>
<name>A0AAJ4XBC5_9SPHI</name>
<organism evidence="2 3">
    <name type="scientific">Sphingobacterium mizutaii</name>
    <dbReference type="NCBI Taxonomy" id="1010"/>
    <lineage>
        <taxon>Bacteria</taxon>
        <taxon>Pseudomonadati</taxon>
        <taxon>Bacteroidota</taxon>
        <taxon>Sphingobacteriia</taxon>
        <taxon>Sphingobacteriales</taxon>
        <taxon>Sphingobacteriaceae</taxon>
        <taxon>Sphingobacterium</taxon>
    </lineage>
</organism>
<accession>A0AAJ4XBC5</accession>
<keyword evidence="1" id="KW-0472">Membrane</keyword>
<keyword evidence="1" id="KW-1133">Transmembrane helix</keyword>
<dbReference type="AlphaFoldDB" id="A0AAJ4XBC5"/>
<evidence type="ECO:0000256" key="1">
    <source>
        <dbReference type="SAM" id="Phobius"/>
    </source>
</evidence>
<evidence type="ECO:0000313" key="3">
    <source>
        <dbReference type="Proteomes" id="UP000215355"/>
    </source>
</evidence>
<sequence>MEDIELINMWKVQNEKIEQSLSINRKLLVETINQKAQNTLKSLIKLKTAGIVSFVLYLLILGYILVYAFLNYSSSPIYFLISLSAIFLINLRGLYDYIKHLVWTNNINYDGSVTEIQQNLSKLQLSIVKHTKIMVLQLPFWSTLNLSNSWFPSQVGWTYILFQLFLTSSLSYLAYWLYKNQKVENLDKKWYKTLIAGSGGKSVGKALEFYKEIETFKSENQ</sequence>
<feature type="transmembrane region" description="Helical" evidence="1">
    <location>
        <begin position="49"/>
        <end position="70"/>
    </location>
</feature>
<evidence type="ECO:0000313" key="2">
    <source>
        <dbReference type="EMBL" id="SNV48009.1"/>
    </source>
</evidence>
<protein>
    <submittedName>
        <fullName evidence="2">Uncharacterized protein</fullName>
    </submittedName>
</protein>
<proteinExistence type="predicted"/>
<dbReference type="Proteomes" id="UP000215355">
    <property type="component" value="Chromosome 1"/>
</dbReference>
<feature type="transmembrane region" description="Helical" evidence="1">
    <location>
        <begin position="76"/>
        <end position="95"/>
    </location>
</feature>
<feature type="transmembrane region" description="Helical" evidence="1">
    <location>
        <begin position="157"/>
        <end position="178"/>
    </location>
</feature>